<protein>
    <submittedName>
        <fullName evidence="1">Uncharacterized protein</fullName>
    </submittedName>
</protein>
<reference evidence="2" key="1">
    <citation type="journal article" date="2022" name="Mol. Ecol. Resour.">
        <title>The genomes of chicory, endive, great burdock and yacon provide insights into Asteraceae palaeo-polyploidization history and plant inulin production.</title>
        <authorList>
            <person name="Fan W."/>
            <person name="Wang S."/>
            <person name="Wang H."/>
            <person name="Wang A."/>
            <person name="Jiang F."/>
            <person name="Liu H."/>
            <person name="Zhao H."/>
            <person name="Xu D."/>
            <person name="Zhang Y."/>
        </authorList>
    </citation>
    <scope>NUCLEOTIDE SEQUENCE [LARGE SCALE GENOMIC DNA]</scope>
    <source>
        <strain evidence="2">cv. Niubang</strain>
    </source>
</reference>
<name>A0ACB8ZVK4_ARCLA</name>
<accession>A0ACB8ZVK4</accession>
<comment type="caution">
    <text evidence="1">The sequence shown here is derived from an EMBL/GenBank/DDBJ whole genome shotgun (WGS) entry which is preliminary data.</text>
</comment>
<sequence length="280" mass="31888">MIAIIFIASNFKSNHHQHHHPQYFQGQLVRSPSLLERVKSVNFSSFYATTSEPHGITGYDSVGQLTRLPSFLERVKSIDLSFSSFYTPPPIDHLQSHESHQHDSEETRYDSPSQLTRVPSLLERVKSFKLLSPNYDSPSQLTRVPSLLERVTSFKLPSPFNSDHQSGDVSFDKDENSDMADRDPQHGCDEPKTSDVAAAKKRPTVITKSRSEKRMPEPDEDEEDVDRRRPATMKAAIGGKDECVDAKADDFIRRFKQQLKLQRLESLQRFREMLNGGTSV</sequence>
<reference evidence="1 2" key="2">
    <citation type="journal article" date="2022" name="Mol. Ecol. Resour.">
        <title>The genomes of chicory, endive, great burdock and yacon provide insights into Asteraceae paleo-polyploidization history and plant inulin production.</title>
        <authorList>
            <person name="Fan W."/>
            <person name="Wang S."/>
            <person name="Wang H."/>
            <person name="Wang A."/>
            <person name="Jiang F."/>
            <person name="Liu H."/>
            <person name="Zhao H."/>
            <person name="Xu D."/>
            <person name="Zhang Y."/>
        </authorList>
    </citation>
    <scope>NUCLEOTIDE SEQUENCE [LARGE SCALE GENOMIC DNA]</scope>
    <source>
        <strain evidence="2">cv. Niubang</strain>
    </source>
</reference>
<proteinExistence type="predicted"/>
<dbReference type="Proteomes" id="UP001055879">
    <property type="component" value="Linkage Group LG09"/>
</dbReference>
<dbReference type="EMBL" id="CM042055">
    <property type="protein sequence ID" value="KAI3701400.1"/>
    <property type="molecule type" value="Genomic_DNA"/>
</dbReference>
<organism evidence="1 2">
    <name type="scientific">Arctium lappa</name>
    <name type="common">Greater burdock</name>
    <name type="synonym">Lappa major</name>
    <dbReference type="NCBI Taxonomy" id="4217"/>
    <lineage>
        <taxon>Eukaryota</taxon>
        <taxon>Viridiplantae</taxon>
        <taxon>Streptophyta</taxon>
        <taxon>Embryophyta</taxon>
        <taxon>Tracheophyta</taxon>
        <taxon>Spermatophyta</taxon>
        <taxon>Magnoliopsida</taxon>
        <taxon>eudicotyledons</taxon>
        <taxon>Gunneridae</taxon>
        <taxon>Pentapetalae</taxon>
        <taxon>asterids</taxon>
        <taxon>campanulids</taxon>
        <taxon>Asterales</taxon>
        <taxon>Asteraceae</taxon>
        <taxon>Carduoideae</taxon>
        <taxon>Cardueae</taxon>
        <taxon>Arctiinae</taxon>
        <taxon>Arctium</taxon>
    </lineage>
</organism>
<gene>
    <name evidence="1" type="ORF">L6452_26439</name>
</gene>
<evidence type="ECO:0000313" key="1">
    <source>
        <dbReference type="EMBL" id="KAI3701400.1"/>
    </source>
</evidence>
<keyword evidence="2" id="KW-1185">Reference proteome</keyword>
<evidence type="ECO:0000313" key="2">
    <source>
        <dbReference type="Proteomes" id="UP001055879"/>
    </source>
</evidence>